<evidence type="ECO:0000313" key="3">
    <source>
        <dbReference type="Proteomes" id="UP000668060"/>
    </source>
</evidence>
<dbReference type="PRINTS" id="PR00420">
    <property type="entry name" value="RNGMNOXGNASE"/>
</dbReference>
<dbReference type="InterPro" id="IPR006076">
    <property type="entry name" value="FAD-dep_OxRdtase"/>
</dbReference>
<reference evidence="2" key="1">
    <citation type="journal article" date="2021" name="Front. Mar. Sci.">
        <title>Genomes of Diverse Isolates of Prochlorococcus High-Light-Adapted Clade II in the Western Pacific Ocean.</title>
        <authorList>
            <person name="Yan W."/>
            <person name="Feng X."/>
            <person name="Zhang W."/>
            <person name="Nawaz M.Z."/>
            <person name="Luo T."/>
            <person name="Zhang R."/>
            <person name="Jiao N."/>
        </authorList>
    </citation>
    <scope>NUCLEOTIDE SEQUENCE</scope>
    <source>
        <strain evidence="2">CUG1433</strain>
    </source>
</reference>
<gene>
    <name evidence="2" type="ORF">JJ842_02560</name>
</gene>
<accession>A0A9D9BVR7</accession>
<dbReference type="SUPFAM" id="SSF51905">
    <property type="entry name" value="FAD/NAD(P)-binding domain"/>
    <property type="match status" value="1"/>
</dbReference>
<proteinExistence type="predicted"/>
<dbReference type="Proteomes" id="UP000668060">
    <property type="component" value="Unassembled WGS sequence"/>
</dbReference>
<dbReference type="InterPro" id="IPR036188">
    <property type="entry name" value="FAD/NAD-bd_sf"/>
</dbReference>
<feature type="domain" description="FAD dependent oxidoreductase" evidence="1">
    <location>
        <begin position="5"/>
        <end position="36"/>
    </location>
</feature>
<dbReference type="GO" id="GO:0016628">
    <property type="term" value="F:oxidoreductase activity, acting on the CH-CH group of donors, NAD or NADP as acceptor"/>
    <property type="evidence" value="ECO:0007669"/>
    <property type="project" value="InterPro"/>
</dbReference>
<dbReference type="Pfam" id="PF01266">
    <property type="entry name" value="DAO"/>
    <property type="match status" value="1"/>
</dbReference>
<dbReference type="InterPro" id="IPR050407">
    <property type="entry name" value="Geranylgeranyl_reductase"/>
</dbReference>
<sequence length="377" mass="42629">MIRFDVVIIGGGLSGSSTALNLSKKGYSVLVIEKEKFQTYKPCAGGMASSMQRFIPLDIEDAIESKIKNVEFRWKAADNVTADLTGESPFWIIKREKFDQLLLDESIRNGVQIIRPLLVEKIIKKDDKWVINCNNKEQYISEFLVVADGSQSKWAGYFNLGPRKPKFANTISLRLKGLGEIPRDAVRFEFGFIKYGFAWAFPLKESLNIGLGTFINNGFLEKQAINNEVIRSFGFDNFPYKTINKKLRIWNGFHQINGNKVLAVGDAASLCDPFLAEGIRPSLISSFYAAECIDQCLSGKVDDLNLYTKTINNNWGKSMAWGRRIAQVFYRFPKTGYQLGVKRKTAPKRIAQILSGEMSYEDIAKRVIKRLLIKSSI</sequence>
<evidence type="ECO:0000313" key="2">
    <source>
        <dbReference type="EMBL" id="MBO6970797.1"/>
    </source>
</evidence>
<dbReference type="InterPro" id="IPR011777">
    <property type="entry name" value="Geranylgeranyl_Rdtase_fam"/>
</dbReference>
<comment type="caution">
    <text evidence="2">The sequence shown here is derived from an EMBL/GenBank/DDBJ whole genome shotgun (WGS) entry which is preliminary data.</text>
</comment>
<dbReference type="PANTHER" id="PTHR42685">
    <property type="entry name" value="GERANYLGERANYL DIPHOSPHATE REDUCTASE"/>
    <property type="match status" value="1"/>
</dbReference>
<dbReference type="AlphaFoldDB" id="A0A9D9BVR7"/>
<evidence type="ECO:0000259" key="1">
    <source>
        <dbReference type="Pfam" id="PF01266"/>
    </source>
</evidence>
<dbReference type="PANTHER" id="PTHR42685:SF22">
    <property type="entry name" value="CONDITIONED MEDIUM FACTOR RECEPTOR 1"/>
    <property type="match status" value="1"/>
</dbReference>
<protein>
    <submittedName>
        <fullName evidence="2">NAD(P)/FAD-dependent oxidoreductase</fullName>
    </submittedName>
</protein>
<dbReference type="Gene3D" id="3.50.50.60">
    <property type="entry name" value="FAD/NAD(P)-binding domain"/>
    <property type="match status" value="1"/>
</dbReference>
<dbReference type="NCBIfam" id="TIGR02032">
    <property type="entry name" value="GG-red-SF"/>
    <property type="match status" value="1"/>
</dbReference>
<dbReference type="EMBL" id="JAEPLN010000001">
    <property type="protein sequence ID" value="MBO6970797.1"/>
    <property type="molecule type" value="Genomic_DNA"/>
</dbReference>
<organism evidence="2 3">
    <name type="scientific">Prochlorococcus marinus CUG1433</name>
    <dbReference type="NCBI Taxonomy" id="2774506"/>
    <lineage>
        <taxon>Bacteria</taxon>
        <taxon>Bacillati</taxon>
        <taxon>Cyanobacteriota</taxon>
        <taxon>Cyanophyceae</taxon>
        <taxon>Synechococcales</taxon>
        <taxon>Prochlorococcaceae</taxon>
        <taxon>Prochlorococcus</taxon>
    </lineage>
</organism>
<name>A0A9D9BVR7_PROMR</name>